<dbReference type="PANTHER" id="PTHR30537:SF74">
    <property type="entry name" value="HTH-TYPE TRANSCRIPTIONAL REGULATOR TRPI"/>
    <property type="match status" value="1"/>
</dbReference>
<dbReference type="GO" id="GO:0006351">
    <property type="term" value="P:DNA-templated transcription"/>
    <property type="evidence" value="ECO:0007669"/>
    <property type="project" value="TreeGrafter"/>
</dbReference>
<keyword evidence="4" id="KW-0804">Transcription</keyword>
<reference evidence="6 7" key="1">
    <citation type="submission" date="2015-10" db="EMBL/GenBank/DDBJ databases">
        <title>The world's first case of liver abscess caused by Pannonibacter phragmitetus.</title>
        <authorList>
            <person name="Ming D."/>
            <person name="Wang M."/>
            <person name="Zhou Y."/>
            <person name="Jiang T."/>
            <person name="Hu S."/>
        </authorList>
    </citation>
    <scope>NUCLEOTIDE SEQUENCE [LARGE SCALE GENOMIC DNA]</scope>
    <source>
        <strain evidence="6 7">31801</strain>
    </source>
</reference>
<dbReference type="AlphaFoldDB" id="A0A0U2W526"/>
<dbReference type="KEGG" id="pphr:APZ00_11580"/>
<evidence type="ECO:0000313" key="6">
    <source>
        <dbReference type="EMBL" id="ALV27626.1"/>
    </source>
</evidence>
<organism evidence="6 7">
    <name type="scientific">Pannonibacter phragmitetus</name>
    <dbReference type="NCBI Taxonomy" id="121719"/>
    <lineage>
        <taxon>Bacteria</taxon>
        <taxon>Pseudomonadati</taxon>
        <taxon>Pseudomonadota</taxon>
        <taxon>Alphaproteobacteria</taxon>
        <taxon>Hyphomicrobiales</taxon>
        <taxon>Stappiaceae</taxon>
        <taxon>Pannonibacter</taxon>
    </lineage>
</organism>
<dbReference type="Gene3D" id="1.10.10.10">
    <property type="entry name" value="Winged helix-like DNA-binding domain superfamily/Winged helix DNA-binding domain"/>
    <property type="match status" value="1"/>
</dbReference>
<dbReference type="STRING" id="121719.APZ00_11580"/>
<sequence length="306" mass="32483">MQQDNKALHGGPVRLPVPLNALRAFEAAARHLSVKGAAAEIGVTPSAVSHQIRLLEDSLGVELLRRTGARLELTQAGRMLTPGLSAGFRQIAESVGSLQTGRKLGPLRLSLPPGFAAHWLLPRLAAYPAARPGFELELQTTQEVADLAAGSADAAVRHGKGHWTGTVSEHLFDETLTLLGQGTAGEDARALVSRSTLFISGHRHEGFARWNASLPGGPVQPAAIITVDSTSLSLKAALDGTGITFAGPELAAEDIAAGRLSLIFAHRVAAEAGYYLCYPPALERDRRIRNLRTWLLSETGDLRRAG</sequence>
<evidence type="ECO:0000256" key="1">
    <source>
        <dbReference type="ARBA" id="ARBA00009437"/>
    </source>
</evidence>
<keyword evidence="2" id="KW-0805">Transcription regulation</keyword>
<dbReference type="Pfam" id="PF00126">
    <property type="entry name" value="HTH_1"/>
    <property type="match status" value="1"/>
</dbReference>
<dbReference type="SUPFAM" id="SSF53850">
    <property type="entry name" value="Periplasmic binding protein-like II"/>
    <property type="match status" value="1"/>
</dbReference>
<comment type="similarity">
    <text evidence="1">Belongs to the LysR transcriptional regulatory family.</text>
</comment>
<name>A0A0U2W526_9HYPH</name>
<dbReference type="PROSITE" id="PS50931">
    <property type="entry name" value="HTH_LYSR"/>
    <property type="match status" value="1"/>
</dbReference>
<dbReference type="eggNOG" id="COG0583">
    <property type="taxonomic scope" value="Bacteria"/>
</dbReference>
<evidence type="ECO:0000256" key="3">
    <source>
        <dbReference type="ARBA" id="ARBA00023125"/>
    </source>
</evidence>
<evidence type="ECO:0000259" key="5">
    <source>
        <dbReference type="PROSITE" id="PS50931"/>
    </source>
</evidence>
<keyword evidence="7" id="KW-1185">Reference proteome</keyword>
<dbReference type="InterPro" id="IPR036390">
    <property type="entry name" value="WH_DNA-bd_sf"/>
</dbReference>
<dbReference type="RefSeq" id="WP_058898985.1">
    <property type="nucleotide sequence ID" value="NZ_CP013068.1"/>
</dbReference>
<dbReference type="InterPro" id="IPR005119">
    <property type="entry name" value="LysR_subst-bd"/>
</dbReference>
<dbReference type="Proteomes" id="UP000064921">
    <property type="component" value="Chromosome"/>
</dbReference>
<proteinExistence type="inferred from homology"/>
<evidence type="ECO:0000256" key="4">
    <source>
        <dbReference type="ARBA" id="ARBA00023163"/>
    </source>
</evidence>
<dbReference type="PANTHER" id="PTHR30537">
    <property type="entry name" value="HTH-TYPE TRANSCRIPTIONAL REGULATOR"/>
    <property type="match status" value="1"/>
</dbReference>
<dbReference type="GO" id="GO:0043565">
    <property type="term" value="F:sequence-specific DNA binding"/>
    <property type="evidence" value="ECO:0007669"/>
    <property type="project" value="TreeGrafter"/>
</dbReference>
<dbReference type="EMBL" id="CP013068">
    <property type="protein sequence ID" value="ALV27626.1"/>
    <property type="molecule type" value="Genomic_DNA"/>
</dbReference>
<evidence type="ECO:0000256" key="2">
    <source>
        <dbReference type="ARBA" id="ARBA00023015"/>
    </source>
</evidence>
<dbReference type="CDD" id="cd08432">
    <property type="entry name" value="PBP2_GcdR_TrpI_HvrB_AmpR_like"/>
    <property type="match status" value="1"/>
</dbReference>
<dbReference type="InterPro" id="IPR058163">
    <property type="entry name" value="LysR-type_TF_proteobact-type"/>
</dbReference>
<dbReference type="Gene3D" id="3.40.190.10">
    <property type="entry name" value="Periplasmic binding protein-like II"/>
    <property type="match status" value="2"/>
</dbReference>
<keyword evidence="3" id="KW-0238">DNA-binding</keyword>
<gene>
    <name evidence="6" type="ORF">APZ00_11580</name>
</gene>
<evidence type="ECO:0000313" key="7">
    <source>
        <dbReference type="Proteomes" id="UP000064921"/>
    </source>
</evidence>
<accession>A0A0U2W526</accession>
<protein>
    <submittedName>
        <fullName evidence="6">LysR family transcriptional regulator</fullName>
    </submittedName>
</protein>
<dbReference type="SUPFAM" id="SSF46785">
    <property type="entry name" value="Winged helix' DNA-binding domain"/>
    <property type="match status" value="1"/>
</dbReference>
<dbReference type="GO" id="GO:0003700">
    <property type="term" value="F:DNA-binding transcription factor activity"/>
    <property type="evidence" value="ECO:0007669"/>
    <property type="project" value="InterPro"/>
</dbReference>
<dbReference type="InterPro" id="IPR036388">
    <property type="entry name" value="WH-like_DNA-bd_sf"/>
</dbReference>
<feature type="domain" description="HTH lysR-type" evidence="5">
    <location>
        <begin position="17"/>
        <end position="74"/>
    </location>
</feature>
<dbReference type="Pfam" id="PF03466">
    <property type="entry name" value="LysR_substrate"/>
    <property type="match status" value="1"/>
</dbReference>
<dbReference type="InterPro" id="IPR000847">
    <property type="entry name" value="LysR_HTH_N"/>
</dbReference>